<dbReference type="SMART" id="SM00028">
    <property type="entry name" value="TPR"/>
    <property type="match status" value="2"/>
</dbReference>
<feature type="compositionally biased region" description="Low complexity" evidence="2">
    <location>
        <begin position="234"/>
        <end position="244"/>
    </location>
</feature>
<feature type="repeat" description="TPR" evidence="1">
    <location>
        <begin position="103"/>
        <end position="136"/>
    </location>
</feature>
<dbReference type="AlphaFoldDB" id="A0A9W6GTU9"/>
<dbReference type="InterPro" id="IPR019734">
    <property type="entry name" value="TPR_rpt"/>
</dbReference>
<evidence type="ECO:0000313" key="3">
    <source>
        <dbReference type="EMBL" id="GLI92921.1"/>
    </source>
</evidence>
<evidence type="ECO:0008006" key="5">
    <source>
        <dbReference type="Google" id="ProtNLM"/>
    </source>
</evidence>
<protein>
    <recommendedName>
        <fullName evidence="5">Tetratricopeptide repeat protein</fullName>
    </recommendedName>
</protein>
<dbReference type="InterPro" id="IPR014596">
    <property type="entry name" value="UCP035836"/>
</dbReference>
<dbReference type="PROSITE" id="PS50005">
    <property type="entry name" value="TPR"/>
    <property type="match status" value="1"/>
</dbReference>
<dbReference type="Proteomes" id="UP001144323">
    <property type="component" value="Unassembled WGS sequence"/>
</dbReference>
<feature type="region of interest" description="Disordered" evidence="2">
    <location>
        <begin position="224"/>
        <end position="251"/>
    </location>
</feature>
<dbReference type="SUPFAM" id="SSF48452">
    <property type="entry name" value="TPR-like"/>
    <property type="match status" value="1"/>
</dbReference>
<dbReference type="Pfam" id="PF13432">
    <property type="entry name" value="TPR_16"/>
    <property type="match status" value="1"/>
</dbReference>
<evidence type="ECO:0000256" key="2">
    <source>
        <dbReference type="SAM" id="MobiDB-lite"/>
    </source>
</evidence>
<gene>
    <name evidence="3" type="ORF">LMG27198_19130</name>
</gene>
<evidence type="ECO:0000313" key="4">
    <source>
        <dbReference type="Proteomes" id="UP001144323"/>
    </source>
</evidence>
<accession>A0A9W6GTU9</accession>
<dbReference type="InterPro" id="IPR011990">
    <property type="entry name" value="TPR-like_helical_dom_sf"/>
</dbReference>
<dbReference type="EMBL" id="BSEC01000001">
    <property type="protein sequence ID" value="GLI92921.1"/>
    <property type="molecule type" value="Genomic_DNA"/>
</dbReference>
<proteinExistence type="predicted"/>
<dbReference type="PANTHER" id="PTHR44216">
    <property type="entry name" value="PROTEIN O-MANNOSYL-TRANSFERASE TMTC2"/>
    <property type="match status" value="1"/>
</dbReference>
<dbReference type="PIRSF" id="PIRSF035836">
    <property type="entry name" value="UCP035836"/>
    <property type="match status" value="1"/>
</dbReference>
<evidence type="ECO:0000256" key="1">
    <source>
        <dbReference type="PROSITE-ProRule" id="PRU00339"/>
    </source>
</evidence>
<dbReference type="Gene3D" id="1.25.40.10">
    <property type="entry name" value="Tetratricopeptide repeat domain"/>
    <property type="match status" value="1"/>
</dbReference>
<keyword evidence="1" id="KW-0802">TPR repeat</keyword>
<organism evidence="3 4">
    <name type="scientific">Methylocystis echinoides</name>
    <dbReference type="NCBI Taxonomy" id="29468"/>
    <lineage>
        <taxon>Bacteria</taxon>
        <taxon>Pseudomonadati</taxon>
        <taxon>Pseudomonadota</taxon>
        <taxon>Alphaproteobacteria</taxon>
        <taxon>Hyphomicrobiales</taxon>
        <taxon>Methylocystaceae</taxon>
        <taxon>Methylocystis</taxon>
    </lineage>
</organism>
<dbReference type="InterPro" id="IPR052384">
    <property type="entry name" value="TMTC_O-mannosyltransferase"/>
</dbReference>
<dbReference type="PANTHER" id="PTHR44216:SF3">
    <property type="entry name" value="PROTEIN O-MANNOSYL-TRANSFERASE TMTC2"/>
    <property type="match status" value="1"/>
</dbReference>
<dbReference type="Pfam" id="PF07721">
    <property type="entry name" value="TPR_4"/>
    <property type="match status" value="1"/>
</dbReference>
<sequence>MTGSVSAARLPSDEDALRRYADELGQRYDRNPKDKSAALAYAKALHALDQNAQAVAVMQGLAITYPEDMKVLAAYGKALADAGKLQQATEVLDKAHTPERPDWSVLSTQGSIADQLGNHDSARGYYETALKIRPNEPTVLSNLGLSYALAKNLPRAEETLRLAAAQPAADRRVRQNLALVLALQGKFQEAEDLSRRDLSPEDAAQNVAAIRQLISQSDTWREIQTGATKKARPRVAAPSSPARAGNDGSQL</sequence>
<reference evidence="3" key="1">
    <citation type="journal article" date="2023" name="Int. J. Syst. Evol. Microbiol.">
        <title>Methylocystis iwaonis sp. nov., a type II methane-oxidizing bacterium from surface soil of a rice paddy field in Japan, and emended description of the genus Methylocystis (ex Whittenbury et al. 1970) Bowman et al. 1993.</title>
        <authorList>
            <person name="Kaise H."/>
            <person name="Sawadogo J.B."/>
            <person name="Alam M.S."/>
            <person name="Ueno C."/>
            <person name="Dianou D."/>
            <person name="Shinjo R."/>
            <person name="Asakawa S."/>
        </authorList>
    </citation>
    <scope>NUCLEOTIDE SEQUENCE</scope>
    <source>
        <strain evidence="3">LMG27198</strain>
    </source>
</reference>
<dbReference type="InterPro" id="IPR011717">
    <property type="entry name" value="TPR-4"/>
</dbReference>
<dbReference type="GO" id="GO:0042802">
    <property type="term" value="F:identical protein binding"/>
    <property type="evidence" value="ECO:0007669"/>
    <property type="project" value="InterPro"/>
</dbReference>
<keyword evidence="4" id="KW-1185">Reference proteome</keyword>
<name>A0A9W6GTU9_9HYPH</name>
<comment type="caution">
    <text evidence="3">The sequence shown here is derived from an EMBL/GenBank/DDBJ whole genome shotgun (WGS) entry which is preliminary data.</text>
</comment>